<accession>A0ABN9QLL2</accession>
<comment type="caution">
    <text evidence="1">The sequence shown here is derived from an EMBL/GenBank/DDBJ whole genome shotgun (WGS) entry which is preliminary data.</text>
</comment>
<evidence type="ECO:0000313" key="2">
    <source>
        <dbReference type="Proteomes" id="UP001189429"/>
    </source>
</evidence>
<sequence length="232" mass="24062">ACTRPNEMTFCPLGAVTGATCLAVMYAENAASMADCALAAVGAARVLHLALRWSADRAVAKAMDELRHVRGQMEAAEQVLDMIVGDVEASQRLRALLPAFLALSRGEAPSWLDKLRRNVVRDEVAGQRANLSFSANAAVFVPSGECGLAACDAESVVNSIESSAAASSMGWAGLCEASVSPHHVLHDAGSDTSADALSAALAGIRPAEDANEVESKATGVFEEFDELGACAE</sequence>
<dbReference type="Proteomes" id="UP001189429">
    <property type="component" value="Unassembled WGS sequence"/>
</dbReference>
<proteinExistence type="predicted"/>
<gene>
    <name evidence="1" type="ORF">PCOR1329_LOCUS12508</name>
</gene>
<evidence type="ECO:0000313" key="1">
    <source>
        <dbReference type="EMBL" id="CAK0806174.1"/>
    </source>
</evidence>
<dbReference type="EMBL" id="CAUYUJ010003660">
    <property type="protein sequence ID" value="CAK0806174.1"/>
    <property type="molecule type" value="Genomic_DNA"/>
</dbReference>
<organism evidence="1 2">
    <name type="scientific">Prorocentrum cordatum</name>
    <dbReference type="NCBI Taxonomy" id="2364126"/>
    <lineage>
        <taxon>Eukaryota</taxon>
        <taxon>Sar</taxon>
        <taxon>Alveolata</taxon>
        <taxon>Dinophyceae</taxon>
        <taxon>Prorocentrales</taxon>
        <taxon>Prorocentraceae</taxon>
        <taxon>Prorocentrum</taxon>
    </lineage>
</organism>
<feature type="non-terminal residue" evidence="1">
    <location>
        <position position="1"/>
    </location>
</feature>
<keyword evidence="2" id="KW-1185">Reference proteome</keyword>
<reference evidence="1" key="1">
    <citation type="submission" date="2023-10" db="EMBL/GenBank/DDBJ databases">
        <authorList>
            <person name="Chen Y."/>
            <person name="Shah S."/>
            <person name="Dougan E. K."/>
            <person name="Thang M."/>
            <person name="Chan C."/>
        </authorList>
    </citation>
    <scope>NUCLEOTIDE SEQUENCE [LARGE SCALE GENOMIC DNA]</scope>
</reference>
<name>A0ABN9QLL2_9DINO</name>
<protein>
    <submittedName>
        <fullName evidence="1">Uncharacterized protein</fullName>
    </submittedName>
</protein>